<organism evidence="1 2">
    <name type="scientific">Kordia aestuariivivens</name>
    <dbReference type="NCBI Taxonomy" id="2759037"/>
    <lineage>
        <taxon>Bacteria</taxon>
        <taxon>Pseudomonadati</taxon>
        <taxon>Bacteroidota</taxon>
        <taxon>Flavobacteriia</taxon>
        <taxon>Flavobacteriales</taxon>
        <taxon>Flavobacteriaceae</taxon>
        <taxon>Kordia</taxon>
    </lineage>
</organism>
<accession>A0ABR7Q6E9</accession>
<proteinExistence type="predicted"/>
<gene>
    <name evidence="1" type="ORF">H2O64_05600</name>
</gene>
<evidence type="ECO:0000313" key="1">
    <source>
        <dbReference type="EMBL" id="MBC8754136.1"/>
    </source>
</evidence>
<dbReference type="EMBL" id="JACGWS010000003">
    <property type="protein sequence ID" value="MBC8754136.1"/>
    <property type="molecule type" value="Genomic_DNA"/>
</dbReference>
<name>A0ABR7Q6E9_9FLAO</name>
<comment type="caution">
    <text evidence="1">The sequence shown here is derived from an EMBL/GenBank/DDBJ whole genome shotgun (WGS) entry which is preliminary data.</text>
</comment>
<protein>
    <submittedName>
        <fullName evidence="1">Uncharacterized protein</fullName>
    </submittedName>
</protein>
<evidence type="ECO:0000313" key="2">
    <source>
        <dbReference type="Proteomes" id="UP000619238"/>
    </source>
</evidence>
<dbReference type="RefSeq" id="WP_187561188.1">
    <property type="nucleotide sequence ID" value="NZ_JACGWS010000003.1"/>
</dbReference>
<reference evidence="1 2" key="1">
    <citation type="submission" date="2020-07" db="EMBL/GenBank/DDBJ databases">
        <title>Description of Kordia aestuariivivens sp. nov., isolated from a tidal flat.</title>
        <authorList>
            <person name="Park S."/>
            <person name="Yoon J.-H."/>
        </authorList>
    </citation>
    <scope>NUCLEOTIDE SEQUENCE [LARGE SCALE GENOMIC DNA]</scope>
    <source>
        <strain evidence="1 2">YSTF-M3</strain>
    </source>
</reference>
<keyword evidence="2" id="KW-1185">Reference proteome</keyword>
<dbReference type="Proteomes" id="UP000619238">
    <property type="component" value="Unassembled WGS sequence"/>
</dbReference>
<sequence length="53" mass="5976">MKKDEKKIQLRKHLVSVLNAYEIKGGINTTSLITVTCKSFIHNGEDNCVSNQQ</sequence>